<dbReference type="SUPFAM" id="SSF55718">
    <property type="entry name" value="SCP-like"/>
    <property type="match status" value="1"/>
</dbReference>
<evidence type="ECO:0000256" key="1">
    <source>
        <dbReference type="ARBA" id="ARBA00004275"/>
    </source>
</evidence>
<dbReference type="Gene3D" id="3.30.1050.10">
    <property type="entry name" value="SCP2 sterol-binding domain"/>
    <property type="match status" value="1"/>
</dbReference>
<dbReference type="RefSeq" id="XP_021879671.1">
    <property type="nucleotide sequence ID" value="XM_022021560.1"/>
</dbReference>
<gene>
    <name evidence="11" type="ORF">BCR41DRAFT_324753</name>
</gene>
<dbReference type="Proteomes" id="UP000193648">
    <property type="component" value="Unassembled WGS sequence"/>
</dbReference>
<evidence type="ECO:0000256" key="4">
    <source>
        <dbReference type="ARBA" id="ARBA00022832"/>
    </source>
</evidence>
<evidence type="ECO:0000313" key="12">
    <source>
        <dbReference type="Proteomes" id="UP000193648"/>
    </source>
</evidence>
<reference evidence="11 12" key="1">
    <citation type="submission" date="2016-07" db="EMBL/GenBank/DDBJ databases">
        <title>Pervasive Adenine N6-methylation of Active Genes in Fungi.</title>
        <authorList>
            <consortium name="DOE Joint Genome Institute"/>
            <person name="Mondo S.J."/>
            <person name="Dannebaum R.O."/>
            <person name="Kuo R.C."/>
            <person name="Labutti K."/>
            <person name="Haridas S."/>
            <person name="Kuo A."/>
            <person name="Salamov A."/>
            <person name="Ahrendt S.R."/>
            <person name="Lipzen A."/>
            <person name="Sullivan W."/>
            <person name="Andreopoulos W.B."/>
            <person name="Clum A."/>
            <person name="Lindquist E."/>
            <person name="Daum C."/>
            <person name="Ramamoorthy G.K."/>
            <person name="Gryganskyi A."/>
            <person name="Culley D."/>
            <person name="Magnuson J.K."/>
            <person name="James T.Y."/>
            <person name="O'Malley M.A."/>
            <person name="Stajich J.E."/>
            <person name="Spatafora J.W."/>
            <person name="Visel A."/>
            <person name="Grigoriev I.V."/>
        </authorList>
    </citation>
    <scope>NUCLEOTIDE SEQUENCE [LARGE SCALE GENOMIC DNA]</scope>
    <source>
        <strain evidence="11 12">NRRL 3116</strain>
    </source>
</reference>
<feature type="non-terminal residue" evidence="11">
    <location>
        <position position="452"/>
    </location>
</feature>
<dbReference type="InParanoid" id="A0A1Y2GI25"/>
<feature type="domain" description="Ketoreductase" evidence="10">
    <location>
        <begin position="10"/>
        <end position="203"/>
    </location>
</feature>
<keyword evidence="5" id="KW-0521">NADP</keyword>
<name>A0A1Y2GI25_9FUNG</name>
<accession>A0A1Y2GI25</accession>
<sequence>MADTLRFDGRVVIVTGAGGGLGRSHALFFGSRGASVVVNDLGGSHTGEGASSRAADVVVEEIRAAGGKAVPNYDSVLDGDKIIETAMKAFGRVDIVINNAGILKDVSFARMTDQQWDAIFRVHVDGAYKVTKAAWPIFRKQKFGRVINTTSAAGIYGNFGQANYSAAKLALVGFTRTLALEGKKDNIHCNVIAPIAASRMTETVLPPDMLASLKPEMVTPLVAYLCHEDTKENGSLFEVGAGFIGKLRWERTGGHGFPINKPLLPEHIKEKWAKIIDFEDGRATHPDSTQESMESIMANFENVSEGEPQPGVDVVASTPAGAGAGAPIPDSEFKSAAAFEQIKSGIDAMSSAERQAQVKKVKAVFQFELTNEAGKTATYHVDLKNGEGSVGPGPAKGKADVVITTKDDVFVDLASGKANAQKLFMSGQIKVKGQVMLATKLGDILKANKSKL</sequence>
<dbReference type="FunFam" id="3.40.50.720:FF:000185">
    <property type="entry name" value="peroxisomal multifunctional enzyme type 2"/>
    <property type="match status" value="1"/>
</dbReference>
<dbReference type="STRING" id="64571.A0A1Y2GI25"/>
<evidence type="ECO:0000256" key="5">
    <source>
        <dbReference type="ARBA" id="ARBA00022857"/>
    </source>
</evidence>
<dbReference type="Gene3D" id="1.10.287.4290">
    <property type="match status" value="1"/>
</dbReference>
<keyword evidence="8" id="KW-0576">Peroxisome</keyword>
<keyword evidence="7" id="KW-0443">Lipid metabolism</keyword>
<dbReference type="SUPFAM" id="SSF51735">
    <property type="entry name" value="NAD(P)-binding Rossmann-fold domains"/>
    <property type="match status" value="1"/>
</dbReference>
<evidence type="ECO:0000256" key="8">
    <source>
        <dbReference type="ARBA" id="ARBA00023140"/>
    </source>
</evidence>
<dbReference type="InterPro" id="IPR051687">
    <property type="entry name" value="Peroxisomal_Beta-Oxidation"/>
</dbReference>
<evidence type="ECO:0000259" key="10">
    <source>
        <dbReference type="SMART" id="SM00822"/>
    </source>
</evidence>
<evidence type="ECO:0000256" key="6">
    <source>
        <dbReference type="ARBA" id="ARBA00023002"/>
    </source>
</evidence>
<dbReference type="InterPro" id="IPR036527">
    <property type="entry name" value="SCP2_sterol-bd_dom_sf"/>
</dbReference>
<dbReference type="PRINTS" id="PR00080">
    <property type="entry name" value="SDRFAMILY"/>
</dbReference>
<dbReference type="Pfam" id="PF00106">
    <property type="entry name" value="adh_short"/>
    <property type="match status" value="1"/>
</dbReference>
<organism evidence="11 12">
    <name type="scientific">Lobosporangium transversale</name>
    <dbReference type="NCBI Taxonomy" id="64571"/>
    <lineage>
        <taxon>Eukaryota</taxon>
        <taxon>Fungi</taxon>
        <taxon>Fungi incertae sedis</taxon>
        <taxon>Mucoromycota</taxon>
        <taxon>Mortierellomycotina</taxon>
        <taxon>Mortierellomycetes</taxon>
        <taxon>Mortierellales</taxon>
        <taxon>Mortierellaceae</taxon>
        <taxon>Lobosporangium</taxon>
    </lineage>
</organism>
<dbReference type="InterPro" id="IPR057326">
    <property type="entry name" value="KR_dom"/>
</dbReference>
<evidence type="ECO:0000313" key="11">
    <source>
        <dbReference type="EMBL" id="ORZ11356.1"/>
    </source>
</evidence>
<dbReference type="PROSITE" id="PS00061">
    <property type="entry name" value="ADH_SHORT"/>
    <property type="match status" value="1"/>
</dbReference>
<proteinExistence type="inferred from homology"/>
<comment type="similarity">
    <text evidence="3 9">Belongs to the short-chain dehydrogenases/reductases (SDR) family.</text>
</comment>
<comment type="pathway">
    <text evidence="2">Lipid metabolism; fatty acid beta-oxidation.</text>
</comment>
<evidence type="ECO:0000256" key="9">
    <source>
        <dbReference type="RuleBase" id="RU000363"/>
    </source>
</evidence>
<dbReference type="GeneID" id="33563404"/>
<dbReference type="PANTHER" id="PTHR45024:SF2">
    <property type="entry name" value="SCP2 DOMAIN-CONTAINING PROTEIN"/>
    <property type="match status" value="1"/>
</dbReference>
<dbReference type="GO" id="GO:0005777">
    <property type="term" value="C:peroxisome"/>
    <property type="evidence" value="ECO:0007669"/>
    <property type="project" value="UniProtKB-SubCell"/>
</dbReference>
<dbReference type="EMBL" id="MCFF01000028">
    <property type="protein sequence ID" value="ORZ11356.1"/>
    <property type="molecule type" value="Genomic_DNA"/>
</dbReference>
<evidence type="ECO:0000256" key="7">
    <source>
        <dbReference type="ARBA" id="ARBA00023098"/>
    </source>
</evidence>
<dbReference type="CDD" id="cd05353">
    <property type="entry name" value="hydroxyacyl-CoA-like_DH_SDR_c-like"/>
    <property type="match status" value="1"/>
</dbReference>
<dbReference type="Pfam" id="PF02036">
    <property type="entry name" value="SCP2"/>
    <property type="match status" value="1"/>
</dbReference>
<comment type="subcellular location">
    <subcellularLocation>
        <location evidence="1">Peroxisome</location>
    </subcellularLocation>
</comment>
<dbReference type="OrthoDB" id="3592703at2759"/>
<dbReference type="SMART" id="SM00822">
    <property type="entry name" value="PKS_KR"/>
    <property type="match status" value="1"/>
</dbReference>
<dbReference type="PANTHER" id="PTHR45024">
    <property type="entry name" value="DEHYDROGENASES, SHORT CHAIN"/>
    <property type="match status" value="1"/>
</dbReference>
<protein>
    <submittedName>
        <fullName evidence="11">Peroxisomal multifunctional enzyme</fullName>
    </submittedName>
</protein>
<dbReference type="FunFam" id="3.30.1050.10:FF:000001">
    <property type="entry name" value="Putative Non-specific lipid-transfer protein"/>
    <property type="match status" value="1"/>
</dbReference>
<dbReference type="InterPro" id="IPR036291">
    <property type="entry name" value="NAD(P)-bd_dom_sf"/>
</dbReference>
<evidence type="ECO:0000256" key="2">
    <source>
        <dbReference type="ARBA" id="ARBA00005005"/>
    </source>
</evidence>
<comment type="caution">
    <text evidence="11">The sequence shown here is derived from an EMBL/GenBank/DDBJ whole genome shotgun (WGS) entry which is preliminary data.</text>
</comment>
<dbReference type="InterPro" id="IPR003033">
    <property type="entry name" value="SCP2_sterol-bd_dom"/>
</dbReference>
<keyword evidence="6" id="KW-0560">Oxidoreductase</keyword>
<dbReference type="GO" id="GO:0016491">
    <property type="term" value="F:oxidoreductase activity"/>
    <property type="evidence" value="ECO:0007669"/>
    <property type="project" value="UniProtKB-KW"/>
</dbReference>
<keyword evidence="4" id="KW-0276">Fatty acid metabolism</keyword>
<dbReference type="GO" id="GO:0006631">
    <property type="term" value="P:fatty acid metabolic process"/>
    <property type="evidence" value="ECO:0007669"/>
    <property type="project" value="UniProtKB-KW"/>
</dbReference>
<dbReference type="AlphaFoldDB" id="A0A1Y2GI25"/>
<dbReference type="InterPro" id="IPR020904">
    <property type="entry name" value="Sc_DH/Rdtase_CS"/>
</dbReference>
<dbReference type="PRINTS" id="PR00081">
    <property type="entry name" value="GDHRDH"/>
</dbReference>
<dbReference type="InterPro" id="IPR002347">
    <property type="entry name" value="SDR_fam"/>
</dbReference>
<dbReference type="Gene3D" id="3.40.50.720">
    <property type="entry name" value="NAD(P)-binding Rossmann-like Domain"/>
    <property type="match status" value="1"/>
</dbReference>
<evidence type="ECO:0000256" key="3">
    <source>
        <dbReference type="ARBA" id="ARBA00006484"/>
    </source>
</evidence>
<keyword evidence="12" id="KW-1185">Reference proteome</keyword>